<dbReference type="EMBL" id="BK029940">
    <property type="protein sequence ID" value="DAD55940.1"/>
    <property type="molecule type" value="Genomic_DNA"/>
</dbReference>
<name>A0A8D9PES4_9VIRU</name>
<proteinExistence type="predicted"/>
<evidence type="ECO:0000313" key="1">
    <source>
        <dbReference type="EMBL" id="DAD55940.1"/>
    </source>
</evidence>
<sequence>MLFIFLRSFYFALFLRCIYLTTLLDFCQDFIRNFLFRND</sequence>
<accession>A0A8D9PES4</accession>
<reference evidence="1" key="1">
    <citation type="journal article" date="2021" name="Proc. Natl. Acad. Sci. U.S.A.">
        <title>A Catalog of Tens of Thousands of Viruses from Human Metagenomes Reveals Hidden Associations with Chronic Diseases.</title>
        <authorList>
            <person name="Tisza M.J."/>
            <person name="Buck C.B."/>
        </authorList>
    </citation>
    <scope>NUCLEOTIDE SEQUENCE</scope>
    <source>
        <strain evidence="1">CtOZu12</strain>
    </source>
</reference>
<organism evidence="1">
    <name type="scientific">Bacteriophage sp</name>
    <dbReference type="NCBI Taxonomy" id="38018"/>
    <lineage>
        <taxon>Viruses</taxon>
    </lineage>
</organism>
<protein>
    <submittedName>
        <fullName evidence="1">Uncharacterized protein</fullName>
    </submittedName>
</protein>